<keyword evidence="13" id="KW-1185">Reference proteome</keyword>
<keyword evidence="3" id="KW-0328">Glycosyltransferase</keyword>
<dbReference type="PANTHER" id="PTHR11987:SF29">
    <property type="entry name" value="ALPHA-2,8-SIALYLTRANSFERASE 8F"/>
    <property type="match status" value="1"/>
</dbReference>
<evidence type="ECO:0000256" key="5">
    <source>
        <dbReference type="ARBA" id="ARBA00022692"/>
    </source>
</evidence>
<evidence type="ECO:0000256" key="2">
    <source>
        <dbReference type="ARBA" id="ARBA00006003"/>
    </source>
</evidence>
<accession>A0ABR3L9L9</accession>
<comment type="subcellular location">
    <subcellularLocation>
        <location evidence="1">Golgi apparatus membrane</location>
        <topology evidence="1">Single-pass type II membrane protein</topology>
    </subcellularLocation>
</comment>
<organism evidence="12 13">
    <name type="scientific">Cirrhinus molitorella</name>
    <name type="common">mud carp</name>
    <dbReference type="NCBI Taxonomy" id="172907"/>
    <lineage>
        <taxon>Eukaryota</taxon>
        <taxon>Metazoa</taxon>
        <taxon>Chordata</taxon>
        <taxon>Craniata</taxon>
        <taxon>Vertebrata</taxon>
        <taxon>Euteleostomi</taxon>
        <taxon>Actinopterygii</taxon>
        <taxon>Neopterygii</taxon>
        <taxon>Teleostei</taxon>
        <taxon>Ostariophysi</taxon>
        <taxon>Cypriniformes</taxon>
        <taxon>Cyprinidae</taxon>
        <taxon>Labeoninae</taxon>
        <taxon>Labeonini</taxon>
        <taxon>Cirrhinus</taxon>
    </lineage>
</organism>
<sequence length="351" mass="39768">MWHTDLHLLSFLKRLTTTVNRITSGNETKNNVSQLRCATVRQTFSVITPASINFSTDMTSFTGKVSELLSCPYKSNNTQKHLNRALLHSSCNATGHLYLTKQNTAVNQIIPYEHEVYPNFRMNKALHNFLPEVFPWSERRLGRCAVVGSGGILKNSNCGRQIDSADYVIRCNMAPINNSDVGLKSDLVTINPSQILRGYRNAQKKPGPLKQRVRVYGNASLLMPAFATPLNTQASIIALKALWPPSPKLQVVFFSSSYLKALNHFWKDRGITEKRLSTGFMLINVALELCDHVDIYGFWPFGINLEKQKILHHYYDNNIPRVSLHYMPEEFLRLLQLHSQGALTLHLLPCS</sequence>
<dbReference type="InterPro" id="IPR012163">
    <property type="entry name" value="Sialyl_trans"/>
</dbReference>
<gene>
    <name evidence="12" type="ORF">QQF64_020592</name>
</gene>
<dbReference type="EMBL" id="JAYMGO010000023">
    <property type="protein sequence ID" value="KAL1249587.1"/>
    <property type="molecule type" value="Genomic_DNA"/>
</dbReference>
<evidence type="ECO:0000256" key="6">
    <source>
        <dbReference type="ARBA" id="ARBA00022968"/>
    </source>
</evidence>
<dbReference type="Proteomes" id="UP001558613">
    <property type="component" value="Unassembled WGS sequence"/>
</dbReference>
<keyword evidence="6" id="KW-0735">Signal-anchor</keyword>
<dbReference type="PIRSF" id="PIRSF005557">
    <property type="entry name" value="Sialyl_trans"/>
    <property type="match status" value="1"/>
</dbReference>
<keyword evidence="5" id="KW-0812">Transmembrane</keyword>
<keyword evidence="4" id="KW-0808">Transferase</keyword>
<keyword evidence="7" id="KW-1133">Transmembrane helix</keyword>
<evidence type="ECO:0000256" key="3">
    <source>
        <dbReference type="ARBA" id="ARBA00022676"/>
    </source>
</evidence>
<keyword evidence="10" id="KW-1015">Disulfide bond</keyword>
<evidence type="ECO:0000313" key="13">
    <source>
        <dbReference type="Proteomes" id="UP001558613"/>
    </source>
</evidence>
<keyword evidence="8" id="KW-0333">Golgi apparatus</keyword>
<evidence type="ECO:0000256" key="10">
    <source>
        <dbReference type="ARBA" id="ARBA00023157"/>
    </source>
</evidence>
<evidence type="ECO:0008006" key="14">
    <source>
        <dbReference type="Google" id="ProtNLM"/>
    </source>
</evidence>
<evidence type="ECO:0000256" key="9">
    <source>
        <dbReference type="ARBA" id="ARBA00023136"/>
    </source>
</evidence>
<evidence type="ECO:0000256" key="8">
    <source>
        <dbReference type="ARBA" id="ARBA00023034"/>
    </source>
</evidence>
<dbReference type="InterPro" id="IPR001675">
    <property type="entry name" value="Glyco_trans_29"/>
</dbReference>
<comment type="caution">
    <text evidence="12">The sequence shown here is derived from an EMBL/GenBank/DDBJ whole genome shotgun (WGS) entry which is preliminary data.</text>
</comment>
<evidence type="ECO:0000256" key="11">
    <source>
        <dbReference type="ARBA" id="ARBA00023180"/>
    </source>
</evidence>
<evidence type="ECO:0000256" key="1">
    <source>
        <dbReference type="ARBA" id="ARBA00004323"/>
    </source>
</evidence>
<comment type="similarity">
    <text evidence="2">Belongs to the glycosyltransferase 29 family.</text>
</comment>
<keyword evidence="11" id="KW-0325">Glycoprotein</keyword>
<dbReference type="InterPro" id="IPR038578">
    <property type="entry name" value="GT29-like_sf"/>
</dbReference>
<proteinExistence type="inferred from homology"/>
<evidence type="ECO:0000256" key="7">
    <source>
        <dbReference type="ARBA" id="ARBA00022989"/>
    </source>
</evidence>
<protein>
    <recommendedName>
        <fullName evidence="14">ST8 alpha-N-acetyl-neuraminide alpha-2,8-sialyltransferase 6</fullName>
    </recommendedName>
</protein>
<evidence type="ECO:0000313" key="12">
    <source>
        <dbReference type="EMBL" id="KAL1249587.1"/>
    </source>
</evidence>
<dbReference type="InterPro" id="IPR050943">
    <property type="entry name" value="Glycosyltr_29_Sialyltrsf"/>
</dbReference>
<dbReference type="Pfam" id="PF00777">
    <property type="entry name" value="Glyco_transf_29"/>
    <property type="match status" value="1"/>
</dbReference>
<dbReference type="PANTHER" id="PTHR11987">
    <property type="entry name" value="ALPHA-2,8-SIALYLTRANSFERASE"/>
    <property type="match status" value="1"/>
</dbReference>
<reference evidence="12 13" key="1">
    <citation type="submission" date="2023-09" db="EMBL/GenBank/DDBJ databases">
        <authorList>
            <person name="Wang M."/>
        </authorList>
    </citation>
    <scope>NUCLEOTIDE SEQUENCE [LARGE SCALE GENOMIC DNA]</scope>
    <source>
        <strain evidence="12">GT-2023</strain>
        <tissue evidence="12">Liver</tissue>
    </source>
</reference>
<keyword evidence="9" id="KW-0472">Membrane</keyword>
<evidence type="ECO:0000256" key="4">
    <source>
        <dbReference type="ARBA" id="ARBA00022679"/>
    </source>
</evidence>
<name>A0ABR3L9L9_9TELE</name>
<dbReference type="Gene3D" id="3.90.1480.20">
    <property type="entry name" value="Glycosyl transferase family 29"/>
    <property type="match status" value="1"/>
</dbReference>